<dbReference type="Gene3D" id="2.115.10.20">
    <property type="entry name" value="Glycosyl hydrolase domain, family 43"/>
    <property type="match status" value="1"/>
</dbReference>
<reference evidence="2 3" key="1">
    <citation type="submission" date="2023-02" db="EMBL/GenBank/DDBJ databases">
        <title>Genome sequence of Lentisphaera profundi SAORIC-696.</title>
        <authorList>
            <person name="Kim e."/>
            <person name="Cho J.-C."/>
            <person name="Choi A."/>
            <person name="Kang I."/>
        </authorList>
    </citation>
    <scope>NUCLEOTIDE SEQUENCE [LARGE SCALE GENOMIC DNA]</scope>
    <source>
        <strain evidence="2 3">SAORIC-696</strain>
    </source>
</reference>
<feature type="chain" id="PRO_5045387117" evidence="1">
    <location>
        <begin position="22"/>
        <end position="495"/>
    </location>
</feature>
<keyword evidence="3" id="KW-1185">Reference proteome</keyword>
<accession>A0ABY7VVA6</accession>
<gene>
    <name evidence="2" type="ORF">PQO03_20275</name>
</gene>
<proteinExistence type="predicted"/>
<name>A0ABY7VVA6_9BACT</name>
<evidence type="ECO:0000256" key="1">
    <source>
        <dbReference type="SAM" id="SignalP"/>
    </source>
</evidence>
<evidence type="ECO:0000313" key="3">
    <source>
        <dbReference type="Proteomes" id="UP001214250"/>
    </source>
</evidence>
<dbReference type="Proteomes" id="UP001214250">
    <property type="component" value="Chromosome 2"/>
</dbReference>
<dbReference type="InterPro" id="IPR023296">
    <property type="entry name" value="Glyco_hydro_beta-prop_sf"/>
</dbReference>
<organism evidence="2 3">
    <name type="scientific">Lentisphaera profundi</name>
    <dbReference type="NCBI Taxonomy" id="1658616"/>
    <lineage>
        <taxon>Bacteria</taxon>
        <taxon>Pseudomonadati</taxon>
        <taxon>Lentisphaerota</taxon>
        <taxon>Lentisphaeria</taxon>
        <taxon>Lentisphaerales</taxon>
        <taxon>Lentisphaeraceae</taxon>
        <taxon>Lentisphaera</taxon>
    </lineage>
</organism>
<sequence>MMNKTLIYSTLLVAMAASSMADTWLIDSDEDWKKNQSKQENLEFKNGMASPLEKDSFYQSKIKQFKKAKNLKTLTIDQSPIWQNWNSVENLGPSNLGDAPVFLSLGPNDYWIFGRYRAGTKKQQKAFQAEEVSLDGYDETLKTTKYPNQFNAPSGLKASQGGYHAWHSRDMKNWVHYGSITDKVSRWMTTAEYVDGKFYFYYDYPNDQDPHLYIDSNLKDGEPGENKGLAFKDPSDGSDCTFFRDKDGKFHVIYEDWSPIDANKRSWDSPLAGHAVSEDGISDFKILSPAVDNRTSPTGKFAEYKHPHWLQHPDWDSNIARYEIHEGEQEAYGDWASIKIGGQYYLFGDYDPVGGHQMSTGWFTSDSLDKQFKWCDHIGSGHPDPDIGFANGEFQLITQQKNDYTSPGPWVESVEVRVGIDSSNDGVIDRWTDWAEVKESYDYTPGFAKHVQKIAAAIDLSSLSKAYGVQFELKIKDTTENKSKPILDKLMIEYK</sequence>
<feature type="signal peptide" evidence="1">
    <location>
        <begin position="1"/>
        <end position="21"/>
    </location>
</feature>
<keyword evidence="1" id="KW-0732">Signal</keyword>
<dbReference type="SUPFAM" id="SSF75005">
    <property type="entry name" value="Arabinanase/levansucrase/invertase"/>
    <property type="match status" value="1"/>
</dbReference>
<protein>
    <submittedName>
        <fullName evidence="2">Uncharacterized protein</fullName>
    </submittedName>
</protein>
<dbReference type="EMBL" id="CP117812">
    <property type="protein sequence ID" value="WDE98160.1"/>
    <property type="molecule type" value="Genomic_DNA"/>
</dbReference>
<evidence type="ECO:0000313" key="2">
    <source>
        <dbReference type="EMBL" id="WDE98160.1"/>
    </source>
</evidence>